<feature type="signal peptide" evidence="18">
    <location>
        <begin position="1"/>
        <end position="27"/>
    </location>
</feature>
<feature type="binding site" evidence="15">
    <location>
        <position position="197"/>
    </location>
    <ligand>
        <name>Ca(2+)</name>
        <dbReference type="ChEBI" id="CHEBI:29108"/>
        <label>2</label>
    </ligand>
</feature>
<evidence type="ECO:0000256" key="6">
    <source>
        <dbReference type="ARBA" id="ARBA00022617"/>
    </source>
</evidence>
<feature type="binding site" evidence="15">
    <location>
        <position position="70"/>
    </location>
    <ligand>
        <name>Ca(2+)</name>
        <dbReference type="ChEBI" id="CHEBI:29108"/>
        <label>1</label>
    </ligand>
</feature>
<evidence type="ECO:0000256" key="16">
    <source>
        <dbReference type="PIRSR" id="PIRSR600823-4"/>
    </source>
</evidence>
<feature type="disulfide bond" evidence="17">
    <location>
        <begin position="203"/>
        <end position="231"/>
    </location>
</feature>
<keyword evidence="12" id="KW-0325">Glycoprotein</keyword>
<dbReference type="STRING" id="3983.A0A2C9WCL5"/>
<comment type="subcellular location">
    <subcellularLocation>
        <location evidence="18">Secreted</location>
    </subcellularLocation>
</comment>
<dbReference type="InterPro" id="IPR019793">
    <property type="entry name" value="Peroxidases_heam-ligand_BS"/>
</dbReference>
<evidence type="ECO:0000256" key="7">
    <source>
        <dbReference type="ARBA" id="ARBA00022723"/>
    </source>
</evidence>
<dbReference type="Gramene" id="Manes.02G025705.1.v8.1">
    <property type="protein sequence ID" value="Manes.02G025705.1.v8.1.CDS"/>
    <property type="gene ID" value="Manes.02G025705.v8.1"/>
</dbReference>
<dbReference type="FunFam" id="1.10.420.10:FF:000006">
    <property type="entry name" value="Peroxidase"/>
    <property type="match status" value="1"/>
</dbReference>
<evidence type="ECO:0000256" key="17">
    <source>
        <dbReference type="PIRSR" id="PIRSR600823-5"/>
    </source>
</evidence>
<dbReference type="InterPro" id="IPR033905">
    <property type="entry name" value="Secretory_peroxidase"/>
</dbReference>
<dbReference type="AlphaFoldDB" id="A0A2C9WCL5"/>
<dbReference type="GO" id="GO:0005576">
    <property type="term" value="C:extracellular region"/>
    <property type="evidence" value="ECO:0007669"/>
    <property type="project" value="UniProtKB-SubCell"/>
</dbReference>
<keyword evidence="10 15" id="KW-0408">Iron</keyword>
<evidence type="ECO:0000256" key="1">
    <source>
        <dbReference type="ARBA" id="ARBA00000189"/>
    </source>
</evidence>
<dbReference type="Proteomes" id="UP000091857">
    <property type="component" value="Chromosome 2"/>
</dbReference>
<feature type="disulfide bond" evidence="17">
    <location>
        <begin position="124"/>
        <end position="321"/>
    </location>
</feature>
<evidence type="ECO:0000256" key="12">
    <source>
        <dbReference type="ARBA" id="ARBA00023180"/>
    </source>
</evidence>
<comment type="catalytic activity">
    <reaction evidence="1 18">
        <text>2 a phenolic donor + H2O2 = 2 a phenolic radical donor + 2 H2O</text>
        <dbReference type="Rhea" id="RHEA:56136"/>
        <dbReference type="ChEBI" id="CHEBI:15377"/>
        <dbReference type="ChEBI" id="CHEBI:16240"/>
        <dbReference type="ChEBI" id="CHEBI:139520"/>
        <dbReference type="ChEBI" id="CHEBI:139521"/>
        <dbReference type="EC" id="1.11.1.7"/>
    </reaction>
</comment>
<evidence type="ECO:0000256" key="9">
    <source>
        <dbReference type="ARBA" id="ARBA00023002"/>
    </source>
</evidence>
<evidence type="ECO:0000256" key="2">
    <source>
        <dbReference type="ARBA" id="ARBA00002322"/>
    </source>
</evidence>
<feature type="binding site" description="axial binding residue" evidence="15">
    <location>
        <position position="196"/>
    </location>
    <ligand>
        <name>heme b</name>
        <dbReference type="ChEBI" id="CHEBI:60344"/>
    </ligand>
    <ligandPart>
        <name>Fe</name>
        <dbReference type="ChEBI" id="CHEBI:18248"/>
    </ligandPart>
</feature>
<comment type="similarity">
    <text evidence="3">Belongs to the peroxidase family. Ascorbate peroxidase subfamily.</text>
</comment>
<feature type="active site" description="Proton acceptor" evidence="13">
    <location>
        <position position="69"/>
    </location>
</feature>
<feature type="binding site" evidence="14">
    <location>
        <position position="166"/>
    </location>
    <ligand>
        <name>substrate</name>
    </ligand>
</feature>
<comment type="similarity">
    <text evidence="18">Belongs to the peroxidase family. Classical plant (class III) peroxidase subfamily.</text>
</comment>
<feature type="binding site" evidence="15">
    <location>
        <position position="245"/>
    </location>
    <ligand>
        <name>Ca(2+)</name>
        <dbReference type="ChEBI" id="CHEBI:29108"/>
        <label>2</label>
    </ligand>
</feature>
<dbReference type="PANTHER" id="PTHR31388:SF235">
    <property type="entry name" value="PEROXIDASE"/>
    <property type="match status" value="1"/>
</dbReference>
<evidence type="ECO:0000256" key="10">
    <source>
        <dbReference type="ARBA" id="ARBA00023004"/>
    </source>
</evidence>
<dbReference type="InterPro" id="IPR010255">
    <property type="entry name" value="Haem_peroxidase_sf"/>
</dbReference>
<evidence type="ECO:0000256" key="4">
    <source>
        <dbReference type="ARBA" id="ARBA00012313"/>
    </source>
</evidence>
<sequence length="325" mass="34810">MASSLSLITFMALTILVMTFSCIPCQAQLSSTFYDRTCPSALSIIKGAVSAAVSRERRMAASLLRLHFHDCFVQGCDGSVLLDDTPSMTGEKNSLNNANSIRGFNVIENVKSQVESRCPGIVSCADIVAVAARDASVAAGGPSWTVKLGRRDSLTASGDLADQNLPRFTNTLSELTSSFSRKNLNQRDLVALSGAHTIGQSRCFSFRARVNSNASDIDPEFARSLREDLPCPADGSGNSNLAPLDLVTPNAFDNSFFRNLVNKKGLLQSDQVLFSGGATDSIVNQYVRDSSIFRSDFAAAMVKMGDLSPLTGSQGEIRKVCNVVN</sequence>
<comment type="function">
    <text evidence="2">Removal of H(2)O(2), oxidation of toxic reductants, biosynthesis and degradation of lignin, suberization, auxin catabolism, response to environmental stresses such as wounding, pathogen attack and oxidative stress. These functions might be dependent on each isozyme/isoform in each plant tissue.</text>
</comment>
<dbReference type="GO" id="GO:0020037">
    <property type="term" value="F:heme binding"/>
    <property type="evidence" value="ECO:0007669"/>
    <property type="project" value="UniProtKB-UniRule"/>
</dbReference>
<evidence type="ECO:0000256" key="18">
    <source>
        <dbReference type="RuleBase" id="RU362060"/>
    </source>
</evidence>
<keyword evidence="8 15" id="KW-0106">Calcium</keyword>
<evidence type="ECO:0000256" key="13">
    <source>
        <dbReference type="PIRSR" id="PIRSR600823-1"/>
    </source>
</evidence>
<dbReference type="Pfam" id="PF00141">
    <property type="entry name" value="peroxidase"/>
    <property type="match status" value="1"/>
</dbReference>
<dbReference type="GO" id="GO:0042744">
    <property type="term" value="P:hydrogen peroxide catabolic process"/>
    <property type="evidence" value="ECO:0007669"/>
    <property type="project" value="UniProtKB-KW"/>
</dbReference>
<feature type="binding site" evidence="15">
    <location>
        <position position="79"/>
    </location>
    <ligand>
        <name>Ca(2+)</name>
        <dbReference type="ChEBI" id="CHEBI:29108"/>
        <label>1</label>
    </ligand>
</feature>
<keyword evidence="5 18" id="KW-0575">Peroxidase</keyword>
<dbReference type="GO" id="GO:0009505">
    <property type="term" value="C:plant-type cell wall"/>
    <property type="evidence" value="ECO:0000318"/>
    <property type="project" value="GO_Central"/>
</dbReference>
<dbReference type="GO" id="GO:0046872">
    <property type="term" value="F:metal ion binding"/>
    <property type="evidence" value="ECO:0007669"/>
    <property type="project" value="UniProtKB-UniRule"/>
</dbReference>
<evidence type="ECO:0000256" key="11">
    <source>
        <dbReference type="ARBA" id="ARBA00023157"/>
    </source>
</evidence>
<feature type="binding site" evidence="15">
    <location>
        <position position="253"/>
    </location>
    <ligand>
        <name>Ca(2+)</name>
        <dbReference type="ChEBI" id="CHEBI:29108"/>
        <label>2</label>
    </ligand>
</feature>
<keyword evidence="7 15" id="KW-0479">Metal-binding</keyword>
<dbReference type="PANTHER" id="PTHR31388">
    <property type="entry name" value="PEROXIDASE 72-RELATED"/>
    <property type="match status" value="1"/>
</dbReference>
<dbReference type="Gene3D" id="1.10.420.10">
    <property type="entry name" value="Peroxidase, domain 2"/>
    <property type="match status" value="1"/>
</dbReference>
<dbReference type="PRINTS" id="PR00458">
    <property type="entry name" value="PEROXIDASE"/>
</dbReference>
<keyword evidence="18" id="KW-0964">Secreted</keyword>
<comment type="cofactor">
    <cofactor evidence="15 18">
        <name>Ca(2+)</name>
        <dbReference type="ChEBI" id="CHEBI:29108"/>
    </cofactor>
    <text evidence="15 18">Binds 2 calcium ions per subunit.</text>
</comment>
<dbReference type="OMA" id="NAGHYIT"/>
<organism evidence="20 21">
    <name type="scientific">Manihot esculenta</name>
    <name type="common">Cassava</name>
    <name type="synonym">Jatropha manihot</name>
    <dbReference type="NCBI Taxonomy" id="3983"/>
    <lineage>
        <taxon>Eukaryota</taxon>
        <taxon>Viridiplantae</taxon>
        <taxon>Streptophyta</taxon>
        <taxon>Embryophyta</taxon>
        <taxon>Tracheophyta</taxon>
        <taxon>Spermatophyta</taxon>
        <taxon>Magnoliopsida</taxon>
        <taxon>eudicotyledons</taxon>
        <taxon>Gunneridae</taxon>
        <taxon>Pentapetalae</taxon>
        <taxon>rosids</taxon>
        <taxon>fabids</taxon>
        <taxon>Malpighiales</taxon>
        <taxon>Euphorbiaceae</taxon>
        <taxon>Crotonoideae</taxon>
        <taxon>Manihoteae</taxon>
        <taxon>Manihot</taxon>
    </lineage>
</organism>
<dbReference type="InterPro" id="IPR002016">
    <property type="entry name" value="Haem_peroxidase"/>
</dbReference>
<dbReference type="GO" id="GO:0140825">
    <property type="term" value="F:lactoperoxidase activity"/>
    <property type="evidence" value="ECO:0007669"/>
    <property type="project" value="UniProtKB-EC"/>
</dbReference>
<dbReference type="PROSITE" id="PS00435">
    <property type="entry name" value="PEROXIDASE_1"/>
    <property type="match status" value="1"/>
</dbReference>
<keyword evidence="21" id="KW-1185">Reference proteome</keyword>
<dbReference type="EC" id="1.11.1.7" evidence="4 18"/>
<evidence type="ECO:0000256" key="5">
    <source>
        <dbReference type="ARBA" id="ARBA00022559"/>
    </source>
</evidence>
<dbReference type="OrthoDB" id="2113341at2759"/>
<feature type="site" description="Transition state stabilizer" evidence="16">
    <location>
        <position position="65"/>
    </location>
</feature>
<dbReference type="PROSITE" id="PS50873">
    <property type="entry name" value="PEROXIDASE_4"/>
    <property type="match status" value="1"/>
</dbReference>
<feature type="binding site" evidence="15">
    <location>
        <position position="248"/>
    </location>
    <ligand>
        <name>Ca(2+)</name>
        <dbReference type="ChEBI" id="CHEBI:29108"/>
        <label>2</label>
    </ligand>
</feature>
<keyword evidence="18" id="KW-0376">Hydrogen peroxide</keyword>
<dbReference type="GO" id="GO:0004601">
    <property type="term" value="F:peroxidase activity"/>
    <property type="evidence" value="ECO:0000318"/>
    <property type="project" value="GO_Central"/>
</dbReference>
<evidence type="ECO:0000256" key="3">
    <source>
        <dbReference type="ARBA" id="ARBA00006873"/>
    </source>
</evidence>
<comment type="caution">
    <text evidence="20">The sequence shown here is derived from an EMBL/GenBank/DDBJ whole genome shotgun (WGS) entry which is preliminary data.</text>
</comment>
<evidence type="ECO:0000256" key="15">
    <source>
        <dbReference type="PIRSR" id="PIRSR600823-3"/>
    </source>
</evidence>
<dbReference type="PRINTS" id="PR00461">
    <property type="entry name" value="PLPEROXIDASE"/>
</dbReference>
<keyword evidence="9 18" id="KW-0560">Oxidoreductase</keyword>
<feature type="binding site" evidence="15">
    <location>
        <position position="91"/>
    </location>
    <ligand>
        <name>Ca(2+)</name>
        <dbReference type="ChEBI" id="CHEBI:29108"/>
        <label>1</label>
    </ligand>
</feature>
<dbReference type="GO" id="GO:0006979">
    <property type="term" value="P:response to oxidative stress"/>
    <property type="evidence" value="ECO:0007669"/>
    <property type="project" value="UniProtKB-UniRule"/>
</dbReference>
<dbReference type="InterPro" id="IPR019794">
    <property type="entry name" value="Peroxidases_AS"/>
</dbReference>
<evidence type="ECO:0000256" key="8">
    <source>
        <dbReference type="ARBA" id="ARBA00022837"/>
    </source>
</evidence>
<feature type="disulfide bond" evidence="17">
    <location>
        <begin position="71"/>
        <end position="76"/>
    </location>
</feature>
<evidence type="ECO:0000313" key="21">
    <source>
        <dbReference type="Proteomes" id="UP000091857"/>
    </source>
</evidence>
<dbReference type="Gene3D" id="1.10.520.10">
    <property type="match status" value="1"/>
</dbReference>
<feature type="binding site" evidence="15">
    <location>
        <position position="77"/>
    </location>
    <ligand>
        <name>Ca(2+)</name>
        <dbReference type="ChEBI" id="CHEBI:29108"/>
        <label>1</label>
    </ligand>
</feature>
<reference evidence="21" key="1">
    <citation type="journal article" date="2016" name="Nat. Biotechnol.">
        <title>Sequencing wild and cultivated cassava and related species reveals extensive interspecific hybridization and genetic diversity.</title>
        <authorList>
            <person name="Bredeson J.V."/>
            <person name="Lyons J.B."/>
            <person name="Prochnik S.E."/>
            <person name="Wu G.A."/>
            <person name="Ha C.M."/>
            <person name="Edsinger-Gonzales E."/>
            <person name="Grimwood J."/>
            <person name="Schmutz J."/>
            <person name="Rabbi I.Y."/>
            <person name="Egesi C."/>
            <person name="Nauluvula P."/>
            <person name="Lebot V."/>
            <person name="Ndunguru J."/>
            <person name="Mkamilo G."/>
            <person name="Bart R.S."/>
            <person name="Setter T.L."/>
            <person name="Gleadow R.M."/>
            <person name="Kulakow P."/>
            <person name="Ferguson M.E."/>
            <person name="Rounsley S."/>
            <person name="Rokhsar D.S."/>
        </authorList>
    </citation>
    <scope>NUCLEOTIDE SEQUENCE [LARGE SCALE GENOMIC DNA]</scope>
    <source>
        <strain evidence="21">cv. AM560-2</strain>
    </source>
</reference>
<feature type="disulfide bond" evidence="17">
    <location>
        <begin position="38"/>
        <end position="118"/>
    </location>
</feature>
<proteinExistence type="inferred from homology"/>
<feature type="binding site" evidence="15">
    <location>
        <position position="73"/>
    </location>
    <ligand>
        <name>Ca(2+)</name>
        <dbReference type="ChEBI" id="CHEBI:29108"/>
        <label>1</label>
    </ligand>
</feature>
<evidence type="ECO:0000313" key="20">
    <source>
        <dbReference type="EMBL" id="OAY56550.1"/>
    </source>
</evidence>
<dbReference type="EMBL" id="CM004388">
    <property type="protein sequence ID" value="OAY56550.1"/>
    <property type="molecule type" value="Genomic_DNA"/>
</dbReference>
<feature type="domain" description="Plant heme peroxidase family profile" evidence="19">
    <location>
        <begin position="28"/>
        <end position="325"/>
    </location>
</feature>
<dbReference type="SUPFAM" id="SSF48113">
    <property type="entry name" value="Heme-dependent peroxidases"/>
    <property type="match status" value="1"/>
</dbReference>
<keyword evidence="11 17" id="KW-1015">Disulfide bond</keyword>
<dbReference type="CDD" id="cd00693">
    <property type="entry name" value="secretory_peroxidase"/>
    <property type="match status" value="1"/>
</dbReference>
<evidence type="ECO:0000259" key="19">
    <source>
        <dbReference type="PROSITE" id="PS50873"/>
    </source>
</evidence>
<accession>A0A2C9WCL5</accession>
<protein>
    <recommendedName>
        <fullName evidence="4 18">Peroxidase</fullName>
        <ecNumber evidence="4 18">1.11.1.7</ecNumber>
    </recommendedName>
</protein>
<feature type="binding site" evidence="15">
    <location>
        <position position="75"/>
    </location>
    <ligand>
        <name>Ca(2+)</name>
        <dbReference type="ChEBI" id="CHEBI:29108"/>
        <label>1</label>
    </ligand>
</feature>
<gene>
    <name evidence="20" type="ORF">MANES_02G025705v8</name>
</gene>
<feature type="chain" id="PRO_5011820712" description="Peroxidase" evidence="18">
    <location>
        <begin position="28"/>
        <end position="325"/>
    </location>
</feature>
<name>A0A2C9WCL5_MANES</name>
<keyword evidence="18" id="KW-0732">Signal</keyword>
<dbReference type="InterPro" id="IPR000823">
    <property type="entry name" value="Peroxidase_pln"/>
</dbReference>
<evidence type="ECO:0000256" key="14">
    <source>
        <dbReference type="PIRSR" id="PIRSR600823-2"/>
    </source>
</evidence>
<dbReference type="PROSITE" id="PS00436">
    <property type="entry name" value="PEROXIDASE_2"/>
    <property type="match status" value="1"/>
</dbReference>
<dbReference type="FunFam" id="1.10.520.10:FF:000001">
    <property type="entry name" value="Peroxidase"/>
    <property type="match status" value="1"/>
</dbReference>
<keyword evidence="6 18" id="KW-0349">Heme</keyword>
<comment type="cofactor">
    <cofactor evidence="15 18">
        <name>heme b</name>
        <dbReference type="ChEBI" id="CHEBI:60344"/>
    </cofactor>
    <text evidence="15 18">Binds 1 heme b (iron(II)-protoporphyrin IX) group per subunit.</text>
</comment>